<proteinExistence type="predicted"/>
<evidence type="ECO:0000313" key="2">
    <source>
        <dbReference type="Proteomes" id="UP000230821"/>
    </source>
</evidence>
<comment type="caution">
    <text evidence="1">The sequence shown here is derived from an EMBL/GenBank/DDBJ whole genome shotgun (WGS) entry which is preliminary data.</text>
</comment>
<gene>
    <name evidence="1" type="ORF">CSA56_17500</name>
</gene>
<reference evidence="1 2" key="1">
    <citation type="submission" date="2017-10" db="EMBL/GenBank/DDBJ databases">
        <title>Novel microbial diversity and functional potential in the marine mammal oral microbiome.</title>
        <authorList>
            <person name="Dudek N.K."/>
            <person name="Sun C.L."/>
            <person name="Burstein D."/>
            <person name="Kantor R.S."/>
            <person name="Aliaga Goltsman D.S."/>
            <person name="Bik E.M."/>
            <person name="Thomas B.C."/>
            <person name="Banfield J.F."/>
            <person name="Relman D.A."/>
        </authorList>
    </citation>
    <scope>NUCLEOTIDE SEQUENCE [LARGE SCALE GENOMIC DNA]</scope>
    <source>
        <strain evidence="1">DOLJORAL78_47_16</strain>
    </source>
</reference>
<protein>
    <submittedName>
        <fullName evidence="1">GTP-binding protein</fullName>
    </submittedName>
</protein>
<accession>A0A2G6K9M7</accession>
<evidence type="ECO:0000313" key="1">
    <source>
        <dbReference type="EMBL" id="PIE31692.1"/>
    </source>
</evidence>
<dbReference type="InterPro" id="IPR025529">
    <property type="entry name" value="DUF4416"/>
</dbReference>
<dbReference type="AlphaFoldDB" id="A0A2G6K9M7"/>
<name>A0A2G6K9M7_9BACT</name>
<organism evidence="1 2">
    <name type="scientific">candidate division KSB3 bacterium</name>
    <dbReference type="NCBI Taxonomy" id="2044937"/>
    <lineage>
        <taxon>Bacteria</taxon>
        <taxon>candidate division KSB3</taxon>
    </lineage>
</organism>
<dbReference type="Pfam" id="PF14385">
    <property type="entry name" value="DUF4416"/>
    <property type="match status" value="1"/>
</dbReference>
<sequence length="180" mass="21067">MNNFSPIITHGKLIAAITSSDLRLIEYVEQQLSQTFGSYESKSDLFSFDDFTSYYALEMGTGLQKKFVSFQKMIPLEEFSDIKLLTNHLEQESAHDGKRRINLDPGYVTHAQMVLATTKNYSHRIYIGKGIYGELTYVYKKKAFHFLEWTYPDYREPWAIAFFENVRMHYLQQVRTATTN</sequence>
<dbReference type="Proteomes" id="UP000230821">
    <property type="component" value="Unassembled WGS sequence"/>
</dbReference>
<dbReference type="EMBL" id="PDSK01000132">
    <property type="protein sequence ID" value="PIE31692.1"/>
    <property type="molecule type" value="Genomic_DNA"/>
</dbReference>